<dbReference type="Gene3D" id="3.30.560.10">
    <property type="entry name" value="Glucose Oxidase, domain 3"/>
    <property type="match status" value="1"/>
</dbReference>
<feature type="binding site" evidence="2">
    <location>
        <position position="250"/>
    </location>
    <ligand>
        <name>FAD</name>
        <dbReference type="ChEBI" id="CHEBI:57692"/>
    </ligand>
</feature>
<reference evidence="6" key="2">
    <citation type="journal article" date="2009" name="Fungal Genet. Biol.">
        <title>The 2008 update of the Aspergillus nidulans genome annotation: a community effort.</title>
        <authorList>
            <person name="Wortman J.R."/>
            <person name="Gilsenan J.M."/>
            <person name="Joardar V."/>
            <person name="Deegan J."/>
            <person name="Clutterbuck J."/>
            <person name="Andersen M.R."/>
            <person name="Archer D."/>
            <person name="Bencina M."/>
            <person name="Braus G."/>
            <person name="Coutinho P."/>
            <person name="von Dohren H."/>
            <person name="Doonan J."/>
            <person name="Driessen A.J."/>
            <person name="Durek P."/>
            <person name="Espeso E."/>
            <person name="Fekete E."/>
            <person name="Flipphi M."/>
            <person name="Estrada C.G."/>
            <person name="Geysens S."/>
            <person name="Goldman G."/>
            <person name="de Groot P.W."/>
            <person name="Hansen K."/>
            <person name="Harris S.D."/>
            <person name="Heinekamp T."/>
            <person name="Helmstaedt K."/>
            <person name="Henrissat B."/>
            <person name="Hofmann G."/>
            <person name="Homan T."/>
            <person name="Horio T."/>
            <person name="Horiuchi H."/>
            <person name="James S."/>
            <person name="Jones M."/>
            <person name="Karaffa L."/>
            <person name="Karanyi Z."/>
            <person name="Kato M."/>
            <person name="Keller N."/>
            <person name="Kelly D.E."/>
            <person name="Kiel J.A."/>
            <person name="Kim J.M."/>
            <person name="van der Klei I.J."/>
            <person name="Klis F.M."/>
            <person name="Kovalchuk A."/>
            <person name="Krasevec N."/>
            <person name="Kubicek C.P."/>
            <person name="Liu B."/>
            <person name="Maccabe A."/>
            <person name="Meyer V."/>
            <person name="Mirabito P."/>
            <person name="Miskei M."/>
            <person name="Mos M."/>
            <person name="Mullins J."/>
            <person name="Nelson D.R."/>
            <person name="Nielsen J."/>
            <person name="Oakley B.R."/>
            <person name="Osmani S.A."/>
            <person name="Pakula T."/>
            <person name="Paszewski A."/>
            <person name="Paulsen I."/>
            <person name="Pilsyk S."/>
            <person name="Pocsi I."/>
            <person name="Punt P.J."/>
            <person name="Ram A.F."/>
            <person name="Ren Q."/>
            <person name="Robellet X."/>
            <person name="Robson G."/>
            <person name="Seiboth B."/>
            <person name="van Solingen P."/>
            <person name="Specht T."/>
            <person name="Sun J."/>
            <person name="Taheri-Talesh N."/>
            <person name="Takeshita N."/>
            <person name="Ussery D."/>
            <person name="vanKuyk P.A."/>
            <person name="Visser H."/>
            <person name="van de Vondervoort P.J."/>
            <person name="de Vries R.P."/>
            <person name="Walton J."/>
            <person name="Xiang X."/>
            <person name="Xiong Y."/>
            <person name="Zeng A.P."/>
            <person name="Brandt B.W."/>
            <person name="Cornell M.J."/>
            <person name="van den Hondel C.A."/>
            <person name="Visser J."/>
            <person name="Oliver S.G."/>
            <person name="Turner G."/>
        </authorList>
    </citation>
    <scope>GENOME REANNOTATION</scope>
    <source>
        <strain evidence="6">FGSC A4 / ATCC 38163 / CBS 112.46 / NRRL 194 / M139</strain>
    </source>
</reference>
<dbReference type="OrthoDB" id="269227at2759"/>
<evidence type="ECO:0000256" key="2">
    <source>
        <dbReference type="PIRSR" id="PIRSR000137-2"/>
    </source>
</evidence>
<dbReference type="HOGENOM" id="CLU_002865_6_2_1"/>
<dbReference type="GO" id="GO:0016491">
    <property type="term" value="F:oxidoreductase activity"/>
    <property type="evidence" value="ECO:0000318"/>
    <property type="project" value="GO_Central"/>
</dbReference>
<dbReference type="GO" id="GO:0050660">
    <property type="term" value="F:flavin adenine dinucleotide binding"/>
    <property type="evidence" value="ECO:0007669"/>
    <property type="project" value="InterPro"/>
</dbReference>
<dbReference type="EMBL" id="BN001305">
    <property type="protein sequence ID" value="CBF80318.1"/>
    <property type="molecule type" value="Genomic_DNA"/>
</dbReference>
<dbReference type="PANTHER" id="PTHR11552:SF210">
    <property type="entry name" value="GLUCOSE-METHANOL-CHOLINE OXIDOREDUCTASE N-TERMINAL DOMAIN-CONTAINING PROTEIN-RELATED"/>
    <property type="match status" value="1"/>
</dbReference>
<evidence type="ECO:0000256" key="1">
    <source>
        <dbReference type="ARBA" id="ARBA00010790"/>
    </source>
</evidence>
<dbReference type="RefSeq" id="XP_681598.1">
    <property type="nucleotide sequence ID" value="XM_676506.1"/>
</dbReference>
<organism evidence="5 6">
    <name type="scientific">Emericella nidulans (strain FGSC A4 / ATCC 38163 / CBS 112.46 / NRRL 194 / M139)</name>
    <name type="common">Aspergillus nidulans</name>
    <dbReference type="NCBI Taxonomy" id="227321"/>
    <lineage>
        <taxon>Eukaryota</taxon>
        <taxon>Fungi</taxon>
        <taxon>Dikarya</taxon>
        <taxon>Ascomycota</taxon>
        <taxon>Pezizomycotina</taxon>
        <taxon>Eurotiomycetes</taxon>
        <taxon>Eurotiomycetidae</taxon>
        <taxon>Eurotiales</taxon>
        <taxon>Aspergillaceae</taxon>
        <taxon>Aspergillus</taxon>
        <taxon>Aspergillus subgen. Nidulantes</taxon>
    </lineage>
</organism>
<accession>C8VE20</accession>
<dbReference type="GO" id="GO:0016614">
    <property type="term" value="F:oxidoreductase activity, acting on CH-OH group of donors"/>
    <property type="evidence" value="ECO:0007669"/>
    <property type="project" value="InterPro"/>
</dbReference>
<comment type="similarity">
    <text evidence="1">Belongs to the GMC oxidoreductase family.</text>
</comment>
<sequence length="631" mass="68611">MAYPADTSAVDGLESQIFDFVVGGGGTAGLVVANRLFEDSKVRVLVIEAGSNSVRDPRISIPGLAASTYFDPDFDWCITSPPQDGLNGRQIAEPRGRTLGGSSAINLGMVIYPSKKGVDSWEELGNPGWNWASLSEYLRKSETFTSPSPSIRDELSLGYIDETLQGGNGPVHISFGDGPYPAFSAAWPKVFENLNHRLTGDPISGVSKGAFCNPATINPKDKSRSHAGVAYYNKEVAKRPNLRVLADATVARIVLKIEADGSLVATGVQFTPKDGVQRTVAAAVEVVLSAGAVKAPSCWSCLHGIEVLVDNANVGENLQEHGFVPFSWEIADGRQSGEALRDPAVAQMAMEAWQQHSGAGPLGLCPLASAYMTLPSLQDGELKALLKQYLDDDQYPRRPGCEAQYHILRQMLEDETEPSGQYTLAPFQITPEKGPSPKGIFGMSEPECFVSIVSVLNRPFSRGHVHLASSDPYAPPVFDPKFFSHPLDLEIHARHTQWLETLASTEPMASLIKKHGRRLHSSKRVDDLDTARELTRDRIVAHYHVTGTTAMAPRESGGVVDERLRVYGTKNLRVVDAGIMPLIPRGNIQAIVFALAEKAADLIKEDLRDSSFSKFIYKPQLPLRLNNACNT</sequence>
<dbReference type="InterPro" id="IPR012132">
    <property type="entry name" value="GMC_OxRdtase"/>
</dbReference>
<dbReference type="KEGG" id="ani:ANIA_08329"/>
<dbReference type="OMA" id="KGAFCNP"/>
<dbReference type="PIRSF" id="PIRSF000137">
    <property type="entry name" value="Alcohol_oxidase"/>
    <property type="match status" value="1"/>
</dbReference>
<dbReference type="InParanoid" id="Q5ATQ1"/>
<protein>
    <submittedName>
        <fullName evidence="5">Aryl-alcohol dehydrogenase, putative (AFU_orthologue AFUA_4G00610)</fullName>
    </submittedName>
</protein>
<dbReference type="PANTHER" id="PTHR11552">
    <property type="entry name" value="GLUCOSE-METHANOL-CHOLINE GMC OXIDOREDUCTASE"/>
    <property type="match status" value="1"/>
</dbReference>
<evidence type="ECO:0000259" key="3">
    <source>
        <dbReference type="Pfam" id="PF00732"/>
    </source>
</evidence>
<dbReference type="Pfam" id="PF05199">
    <property type="entry name" value="GMC_oxred_C"/>
    <property type="match status" value="1"/>
</dbReference>
<keyword evidence="2" id="KW-0274">FAD</keyword>
<gene>
    <name evidence="5" type="ORF">ANIA_08329</name>
</gene>
<dbReference type="SUPFAM" id="SSF54373">
    <property type="entry name" value="FAD-linked reductases, C-terminal domain"/>
    <property type="match status" value="1"/>
</dbReference>
<dbReference type="InterPro" id="IPR000172">
    <property type="entry name" value="GMC_OxRdtase_N"/>
</dbReference>
<dbReference type="Pfam" id="PF00732">
    <property type="entry name" value="GMC_oxred_N"/>
    <property type="match status" value="1"/>
</dbReference>
<feature type="domain" description="Glucose-methanol-choline oxidoreductase N-terminal" evidence="3">
    <location>
        <begin position="18"/>
        <end position="321"/>
    </location>
</feature>
<reference evidence="6" key="1">
    <citation type="journal article" date="2005" name="Nature">
        <title>Sequencing of Aspergillus nidulans and comparative analysis with A. fumigatus and A. oryzae.</title>
        <authorList>
            <person name="Galagan J.E."/>
            <person name="Calvo S.E."/>
            <person name="Cuomo C."/>
            <person name="Ma L.J."/>
            <person name="Wortman J.R."/>
            <person name="Batzoglou S."/>
            <person name="Lee S.I."/>
            <person name="Basturkmen M."/>
            <person name="Spevak C.C."/>
            <person name="Clutterbuck J."/>
            <person name="Kapitonov V."/>
            <person name="Jurka J."/>
            <person name="Scazzocchio C."/>
            <person name="Farman M."/>
            <person name="Butler J."/>
            <person name="Purcell S."/>
            <person name="Harris S."/>
            <person name="Braus G.H."/>
            <person name="Draht O."/>
            <person name="Busch S."/>
            <person name="D'Enfert C."/>
            <person name="Bouchier C."/>
            <person name="Goldman G.H."/>
            <person name="Bell-Pedersen D."/>
            <person name="Griffiths-Jones S."/>
            <person name="Doonan J.H."/>
            <person name="Yu J."/>
            <person name="Vienken K."/>
            <person name="Pain A."/>
            <person name="Freitag M."/>
            <person name="Selker E.U."/>
            <person name="Archer D.B."/>
            <person name="Penalva M.A."/>
            <person name="Oakley B.R."/>
            <person name="Momany M."/>
            <person name="Tanaka T."/>
            <person name="Kumagai T."/>
            <person name="Asai K."/>
            <person name="Machida M."/>
            <person name="Nierman W.C."/>
            <person name="Denning D.W."/>
            <person name="Caddick M."/>
            <person name="Hynes M."/>
            <person name="Paoletti M."/>
            <person name="Fischer R."/>
            <person name="Miller B."/>
            <person name="Dyer P."/>
            <person name="Sachs M.S."/>
            <person name="Osmani S.A."/>
            <person name="Birren B.W."/>
        </authorList>
    </citation>
    <scope>NUCLEOTIDE SEQUENCE [LARGE SCALE GENOMIC DNA]</scope>
    <source>
        <strain evidence="6">FGSC A4 / ATCC 38163 / CBS 112.46 / NRRL 194 / M139</strain>
    </source>
</reference>
<dbReference type="Proteomes" id="UP000000560">
    <property type="component" value="Chromosome V"/>
</dbReference>
<evidence type="ECO:0000313" key="6">
    <source>
        <dbReference type="Proteomes" id="UP000000560"/>
    </source>
</evidence>
<comment type="cofactor">
    <cofactor evidence="2">
        <name>FAD</name>
        <dbReference type="ChEBI" id="CHEBI:57692"/>
    </cofactor>
</comment>
<keyword evidence="6" id="KW-1185">Reference proteome</keyword>
<feature type="domain" description="Glucose-methanol-choline oxidoreductase C-terminal" evidence="4">
    <location>
        <begin position="459"/>
        <end position="596"/>
    </location>
</feature>
<dbReference type="AlphaFoldDB" id="Q5ATQ1"/>
<dbReference type="eggNOG" id="KOG1238">
    <property type="taxonomic scope" value="Eukaryota"/>
</dbReference>
<dbReference type="InterPro" id="IPR007867">
    <property type="entry name" value="GMC_OxRtase_C"/>
</dbReference>
<evidence type="ECO:0000259" key="4">
    <source>
        <dbReference type="Pfam" id="PF05199"/>
    </source>
</evidence>
<dbReference type="SUPFAM" id="SSF51905">
    <property type="entry name" value="FAD/NAD(P)-binding domain"/>
    <property type="match status" value="1"/>
</dbReference>
<dbReference type="InterPro" id="IPR036188">
    <property type="entry name" value="FAD/NAD-bd_sf"/>
</dbReference>
<proteinExistence type="inferred from homology"/>
<keyword evidence="2" id="KW-0285">Flavoprotein</keyword>
<accession>Q5ATQ1</accession>
<name>Q5ATQ1_EMENI</name>
<dbReference type="Gene3D" id="3.50.50.60">
    <property type="entry name" value="FAD/NAD(P)-binding domain"/>
    <property type="match status" value="1"/>
</dbReference>
<evidence type="ECO:0000313" key="5">
    <source>
        <dbReference type="EMBL" id="CBF80318.1"/>
    </source>
</evidence>
<dbReference type="GeneID" id="2868747"/>